<feature type="domain" description="HTH araC/xylS-type" evidence="4">
    <location>
        <begin position="71"/>
        <end position="169"/>
    </location>
</feature>
<evidence type="ECO:0000256" key="1">
    <source>
        <dbReference type="ARBA" id="ARBA00023015"/>
    </source>
</evidence>
<evidence type="ECO:0000256" key="3">
    <source>
        <dbReference type="ARBA" id="ARBA00023163"/>
    </source>
</evidence>
<gene>
    <name evidence="5" type="ORF">IBL25_23385</name>
</gene>
<evidence type="ECO:0000313" key="5">
    <source>
        <dbReference type="EMBL" id="MBC9179891.1"/>
    </source>
</evidence>
<dbReference type="EMBL" id="JACTUZ010000196">
    <property type="protein sequence ID" value="MBC9179891.1"/>
    <property type="molecule type" value="Genomic_DNA"/>
</dbReference>
<reference evidence="5 6" key="1">
    <citation type="journal article" date="2009" name="Int. J. Syst. Evol. Microbiol.">
        <title>Transfer of Teichococcus ludipueritiae and Muricoccus roseus to the genus Roseomonas, as Roseomonas ludipueritiae comb. nov. and Roseomonas rosea comb. nov., respectively, and emended description of the genus Roseomonas.</title>
        <authorList>
            <person name="Sanchez-Porro C."/>
            <person name="Gallego V."/>
            <person name="Busse H.J."/>
            <person name="Kampfer P."/>
            <person name="Ventosa A."/>
        </authorList>
    </citation>
    <scope>NUCLEOTIDE SEQUENCE [LARGE SCALE GENOMIC DNA]</scope>
    <source>
        <strain evidence="5 6">DSM 14915</strain>
    </source>
</reference>
<evidence type="ECO:0000259" key="4">
    <source>
        <dbReference type="PROSITE" id="PS01124"/>
    </source>
</evidence>
<keyword evidence="6" id="KW-1185">Reference proteome</keyword>
<keyword evidence="1" id="KW-0805">Transcription regulation</keyword>
<keyword evidence="2" id="KW-0238">DNA-binding</keyword>
<sequence length="198" mass="21609">MATTQPLPGVQNRQLSPGLEQDLSELLRHARDLLGHDQRAAALLLDRAAQLLPAPASLPARPGGLAPWQVLRLTRYVEAHLDRQILQKDLAAEVRLSSGHLARSFRRSFGCTPHAYVMEQRVGRAKALMARTDMPLCEIAIGCGLADQAHLSRLFRRLVGSTPLAWRRQHQPAPRGGAGAGRIRLVAADGRSGQDCFA</sequence>
<dbReference type="Proteomes" id="UP000603940">
    <property type="component" value="Unassembled WGS sequence"/>
</dbReference>
<evidence type="ECO:0000313" key="6">
    <source>
        <dbReference type="Proteomes" id="UP000603940"/>
    </source>
</evidence>
<dbReference type="InterPro" id="IPR018062">
    <property type="entry name" value="HTH_AraC-typ_CS"/>
</dbReference>
<organism evidence="5 6">
    <name type="scientific">Pseudoroseomonas ludipueritiae</name>
    <dbReference type="NCBI Taxonomy" id="198093"/>
    <lineage>
        <taxon>Bacteria</taxon>
        <taxon>Pseudomonadati</taxon>
        <taxon>Pseudomonadota</taxon>
        <taxon>Alphaproteobacteria</taxon>
        <taxon>Acetobacterales</taxon>
        <taxon>Acetobacteraceae</taxon>
        <taxon>Pseudoroseomonas</taxon>
    </lineage>
</organism>
<protein>
    <submittedName>
        <fullName evidence="5">Helix-turn-helix transcriptional regulator</fullName>
    </submittedName>
</protein>
<dbReference type="PROSITE" id="PS01124">
    <property type="entry name" value="HTH_ARAC_FAMILY_2"/>
    <property type="match status" value="1"/>
</dbReference>
<dbReference type="PANTHER" id="PTHR46796:SF14">
    <property type="entry name" value="TRANSCRIPTIONAL REGULATORY PROTEIN"/>
    <property type="match status" value="1"/>
</dbReference>
<dbReference type="InterPro" id="IPR018060">
    <property type="entry name" value="HTH_AraC"/>
</dbReference>
<dbReference type="InterPro" id="IPR009057">
    <property type="entry name" value="Homeodomain-like_sf"/>
</dbReference>
<dbReference type="SUPFAM" id="SSF46689">
    <property type="entry name" value="Homeodomain-like"/>
    <property type="match status" value="2"/>
</dbReference>
<dbReference type="Pfam" id="PF12833">
    <property type="entry name" value="HTH_18"/>
    <property type="match status" value="1"/>
</dbReference>
<dbReference type="RefSeq" id="WP_187780884.1">
    <property type="nucleotide sequence ID" value="NZ_JACTUZ010000196.1"/>
</dbReference>
<dbReference type="PROSITE" id="PS00041">
    <property type="entry name" value="HTH_ARAC_FAMILY_1"/>
    <property type="match status" value="1"/>
</dbReference>
<evidence type="ECO:0000256" key="2">
    <source>
        <dbReference type="ARBA" id="ARBA00023125"/>
    </source>
</evidence>
<proteinExistence type="predicted"/>
<dbReference type="Gene3D" id="1.10.10.60">
    <property type="entry name" value="Homeodomain-like"/>
    <property type="match status" value="1"/>
</dbReference>
<dbReference type="PANTHER" id="PTHR46796">
    <property type="entry name" value="HTH-TYPE TRANSCRIPTIONAL ACTIVATOR RHAS-RELATED"/>
    <property type="match status" value="1"/>
</dbReference>
<comment type="caution">
    <text evidence="5">The sequence shown here is derived from an EMBL/GenBank/DDBJ whole genome shotgun (WGS) entry which is preliminary data.</text>
</comment>
<keyword evidence="3" id="KW-0804">Transcription</keyword>
<dbReference type="InterPro" id="IPR050204">
    <property type="entry name" value="AraC_XylS_family_regulators"/>
</dbReference>
<accession>A0ABR7RDG6</accession>
<name>A0ABR7RDG6_9PROT</name>
<dbReference type="SMART" id="SM00342">
    <property type="entry name" value="HTH_ARAC"/>
    <property type="match status" value="1"/>
</dbReference>